<comment type="similarity">
    <text evidence="1">Belongs to the glycine N-acyltransferase family.</text>
</comment>
<keyword evidence="3" id="KW-1185">Reference proteome</keyword>
<evidence type="ECO:0000313" key="3">
    <source>
        <dbReference type="Proteomes" id="UP000031036"/>
    </source>
</evidence>
<evidence type="ECO:0000313" key="2">
    <source>
        <dbReference type="EMBL" id="KHN84375.1"/>
    </source>
</evidence>
<dbReference type="Gene3D" id="3.40.630.30">
    <property type="match status" value="1"/>
</dbReference>
<sequence>MLRSFVTASELSEAFDLTTGSPYLLPIHYSIRHELQGVFPEAKCSIFGYPYHNPQMWMIIRRNQFTRPHVFMASRTQLFITESDIDAFLMLTLPYLLELSEFSARILGIQLSTRMSELFSSHFDFSAPSYLSNYFLISETKQRLISKMTIQLAEGYEFTELDPDADADTVAGTWKFSTAGDRDQFAAKIRRMPSIGVKAYSGELASFTVLDASGFFNNQFTFPEHRQRGLADKSELRLCQKIVWSAVDAACTGPEELERSRLARLENGARASRIKVIKVNEDTFMH</sequence>
<dbReference type="EMBL" id="JPKZ01000987">
    <property type="protein sequence ID" value="KHN84375.1"/>
    <property type="molecule type" value="Genomic_DNA"/>
</dbReference>
<dbReference type="STRING" id="6265.A0A0B2VTR9"/>
<accession>A0A0B2VTR9</accession>
<name>A0A0B2VTR9_TOXCA</name>
<dbReference type="AlphaFoldDB" id="A0A0B2VTR9"/>
<proteinExistence type="inferred from homology"/>
<dbReference type="GO" id="GO:0005739">
    <property type="term" value="C:mitochondrion"/>
    <property type="evidence" value="ECO:0007669"/>
    <property type="project" value="InterPro"/>
</dbReference>
<dbReference type="EC" id="2.3.1.-" evidence="1"/>
<keyword evidence="1" id="KW-0808">Transferase</keyword>
<dbReference type="PANTHER" id="PTHR15298">
    <property type="entry name" value="L-COA N-ACYLTRANSFERASE-RELATED"/>
    <property type="match status" value="1"/>
</dbReference>
<dbReference type="InterPro" id="IPR010313">
    <property type="entry name" value="Glycine_N-acyltransferase"/>
</dbReference>
<dbReference type="InterPro" id="IPR016181">
    <property type="entry name" value="Acyl_CoA_acyltransferase"/>
</dbReference>
<protein>
    <recommendedName>
        <fullName evidence="1">Glycine N-acyltransferase-like protein</fullName>
        <ecNumber evidence="1">2.3.1.-</ecNumber>
    </recommendedName>
</protein>
<dbReference type="OrthoDB" id="5778665at2759"/>
<dbReference type="GO" id="GO:0047961">
    <property type="term" value="F:glycine N-acyltransferase activity"/>
    <property type="evidence" value="ECO:0007669"/>
    <property type="project" value="InterPro"/>
</dbReference>
<gene>
    <name evidence="2" type="ORF">Tcan_12242</name>
</gene>
<keyword evidence="1" id="KW-0012">Acyltransferase</keyword>
<dbReference type="SUPFAM" id="SSF55729">
    <property type="entry name" value="Acyl-CoA N-acyltransferases (Nat)"/>
    <property type="match status" value="1"/>
</dbReference>
<reference evidence="2 3" key="1">
    <citation type="submission" date="2014-11" db="EMBL/GenBank/DDBJ databases">
        <title>Genetic blueprint of the zoonotic pathogen Toxocara canis.</title>
        <authorList>
            <person name="Zhu X.-Q."/>
            <person name="Korhonen P.K."/>
            <person name="Cai H."/>
            <person name="Young N.D."/>
            <person name="Nejsum P."/>
            <person name="von Samson-Himmelstjerna G."/>
            <person name="Boag P.R."/>
            <person name="Tan P."/>
            <person name="Li Q."/>
            <person name="Min J."/>
            <person name="Yang Y."/>
            <person name="Wang X."/>
            <person name="Fang X."/>
            <person name="Hall R.S."/>
            <person name="Hofmann A."/>
            <person name="Sternberg P.W."/>
            <person name="Jex A.R."/>
            <person name="Gasser R.B."/>
        </authorList>
    </citation>
    <scope>NUCLEOTIDE SEQUENCE [LARGE SCALE GENOMIC DNA]</scope>
    <source>
        <strain evidence="2">PN_DK_2014</strain>
    </source>
</reference>
<evidence type="ECO:0000256" key="1">
    <source>
        <dbReference type="RuleBase" id="RU368002"/>
    </source>
</evidence>
<organism evidence="2 3">
    <name type="scientific">Toxocara canis</name>
    <name type="common">Canine roundworm</name>
    <dbReference type="NCBI Taxonomy" id="6265"/>
    <lineage>
        <taxon>Eukaryota</taxon>
        <taxon>Metazoa</taxon>
        <taxon>Ecdysozoa</taxon>
        <taxon>Nematoda</taxon>
        <taxon>Chromadorea</taxon>
        <taxon>Rhabditida</taxon>
        <taxon>Spirurina</taxon>
        <taxon>Ascaridomorpha</taxon>
        <taxon>Ascaridoidea</taxon>
        <taxon>Toxocaridae</taxon>
        <taxon>Toxocara</taxon>
    </lineage>
</organism>
<dbReference type="OMA" id="HYSIRHE"/>
<dbReference type="Proteomes" id="UP000031036">
    <property type="component" value="Unassembled WGS sequence"/>
</dbReference>
<comment type="caution">
    <text evidence="2">The sequence shown here is derived from an EMBL/GenBank/DDBJ whole genome shotgun (WGS) entry which is preliminary data.</text>
</comment>
<dbReference type="PANTHER" id="PTHR15298:SF1">
    <property type="entry name" value="GLYCINE N-ACYLTRANSFERASE-LIKE PROTEIN"/>
    <property type="match status" value="1"/>
</dbReference>